<dbReference type="InterPro" id="IPR036388">
    <property type="entry name" value="WH-like_DNA-bd_sf"/>
</dbReference>
<dbReference type="PANTHER" id="PTHR33164:SF57">
    <property type="entry name" value="MARR-FAMILY TRANSCRIPTIONAL REGULATOR"/>
    <property type="match status" value="1"/>
</dbReference>
<keyword evidence="3" id="KW-1185">Reference proteome</keyword>
<gene>
    <name evidence="2" type="ORF">DB32_007432</name>
</gene>
<dbReference type="GO" id="GO:0006950">
    <property type="term" value="P:response to stress"/>
    <property type="evidence" value="ECO:0007669"/>
    <property type="project" value="TreeGrafter"/>
</dbReference>
<dbReference type="STRING" id="927083.DB32_007432"/>
<dbReference type="Proteomes" id="UP000034883">
    <property type="component" value="Chromosome"/>
</dbReference>
<accession>A0A0F6W8U5</accession>
<dbReference type="OrthoDB" id="5456373at2"/>
<name>A0A0F6W8U5_9BACT</name>
<sequence>MVRRPFDPDCGDERASPAQLLARCARRIDELALERIAARTRIAIRPAHAALFRHLDLEGTRQTELARRAGVSKQAIHQLVSELEELGLVERAPDPEDARATRVRFTSKKGRSLLDELGEVERELEQAIGKERMRALHDALARIDVHLDRAEDARAAPRARARRAD</sequence>
<proteinExistence type="predicted"/>
<feature type="domain" description="HTH marR-type" evidence="1">
    <location>
        <begin position="14"/>
        <end position="145"/>
    </location>
</feature>
<dbReference type="KEGG" id="samy:DB32_007432"/>
<dbReference type="Gene3D" id="1.10.10.10">
    <property type="entry name" value="Winged helix-like DNA-binding domain superfamily/Winged helix DNA-binding domain"/>
    <property type="match status" value="1"/>
</dbReference>
<dbReference type="InterPro" id="IPR000835">
    <property type="entry name" value="HTH_MarR-typ"/>
</dbReference>
<dbReference type="AlphaFoldDB" id="A0A0F6W8U5"/>
<evidence type="ECO:0000313" key="2">
    <source>
        <dbReference type="EMBL" id="AKF10283.1"/>
    </source>
</evidence>
<evidence type="ECO:0000259" key="1">
    <source>
        <dbReference type="PROSITE" id="PS50995"/>
    </source>
</evidence>
<dbReference type="RefSeq" id="WP_053237258.1">
    <property type="nucleotide sequence ID" value="NZ_CP011125.1"/>
</dbReference>
<dbReference type="PANTHER" id="PTHR33164">
    <property type="entry name" value="TRANSCRIPTIONAL REGULATOR, MARR FAMILY"/>
    <property type="match status" value="1"/>
</dbReference>
<dbReference type="SUPFAM" id="SSF46785">
    <property type="entry name" value="Winged helix' DNA-binding domain"/>
    <property type="match status" value="1"/>
</dbReference>
<dbReference type="InterPro" id="IPR036390">
    <property type="entry name" value="WH_DNA-bd_sf"/>
</dbReference>
<reference evidence="2 3" key="1">
    <citation type="submission" date="2015-03" db="EMBL/GenBank/DDBJ databases">
        <title>Genome assembly of Sandaracinus amylolyticus DSM 53668.</title>
        <authorList>
            <person name="Sharma G."/>
            <person name="Subramanian S."/>
        </authorList>
    </citation>
    <scope>NUCLEOTIDE SEQUENCE [LARGE SCALE GENOMIC DNA]</scope>
    <source>
        <strain evidence="2 3">DSM 53668</strain>
    </source>
</reference>
<dbReference type="InterPro" id="IPR039422">
    <property type="entry name" value="MarR/SlyA-like"/>
</dbReference>
<evidence type="ECO:0000313" key="3">
    <source>
        <dbReference type="Proteomes" id="UP000034883"/>
    </source>
</evidence>
<organism evidence="2 3">
    <name type="scientific">Sandaracinus amylolyticus</name>
    <dbReference type="NCBI Taxonomy" id="927083"/>
    <lineage>
        <taxon>Bacteria</taxon>
        <taxon>Pseudomonadati</taxon>
        <taxon>Myxococcota</taxon>
        <taxon>Polyangia</taxon>
        <taxon>Polyangiales</taxon>
        <taxon>Sandaracinaceae</taxon>
        <taxon>Sandaracinus</taxon>
    </lineage>
</organism>
<dbReference type="SMART" id="SM00347">
    <property type="entry name" value="HTH_MARR"/>
    <property type="match status" value="1"/>
</dbReference>
<dbReference type="PROSITE" id="PS50995">
    <property type="entry name" value="HTH_MARR_2"/>
    <property type="match status" value="1"/>
</dbReference>
<dbReference type="Pfam" id="PF12802">
    <property type="entry name" value="MarR_2"/>
    <property type="match status" value="1"/>
</dbReference>
<dbReference type="GO" id="GO:0003700">
    <property type="term" value="F:DNA-binding transcription factor activity"/>
    <property type="evidence" value="ECO:0007669"/>
    <property type="project" value="InterPro"/>
</dbReference>
<protein>
    <submittedName>
        <fullName evidence="2">Transcriptional regulator, MarR family protein</fullName>
    </submittedName>
</protein>
<dbReference type="EMBL" id="CP011125">
    <property type="protein sequence ID" value="AKF10283.1"/>
    <property type="molecule type" value="Genomic_DNA"/>
</dbReference>